<dbReference type="EMBL" id="BARV01022214">
    <property type="protein sequence ID" value="GAI18711.1"/>
    <property type="molecule type" value="Genomic_DNA"/>
</dbReference>
<dbReference type="AlphaFoldDB" id="X1MKW2"/>
<name>X1MKW2_9ZZZZ</name>
<organism evidence="1">
    <name type="scientific">marine sediment metagenome</name>
    <dbReference type="NCBI Taxonomy" id="412755"/>
    <lineage>
        <taxon>unclassified sequences</taxon>
        <taxon>metagenomes</taxon>
        <taxon>ecological metagenomes</taxon>
    </lineage>
</organism>
<gene>
    <name evidence="1" type="ORF">S06H3_36644</name>
</gene>
<protein>
    <submittedName>
        <fullName evidence="1">Uncharacterized protein</fullName>
    </submittedName>
</protein>
<feature type="non-terminal residue" evidence="1">
    <location>
        <position position="113"/>
    </location>
</feature>
<evidence type="ECO:0000313" key="1">
    <source>
        <dbReference type="EMBL" id="GAI18711.1"/>
    </source>
</evidence>
<proteinExistence type="predicted"/>
<comment type="caution">
    <text evidence="1">The sequence shown here is derived from an EMBL/GenBank/DDBJ whole genome shotgun (WGS) entry which is preliminary data.</text>
</comment>
<sequence>MLQSVCDKACEILHKTRDGEDLSPPHLYLVQEMVNGHLNEKGEAAFEELYQNVLQGYKPPWFHDIEHLTRNHVGYVLWKGKRVEHYDSPWAYSADAKKDAEELARRCRILESR</sequence>
<reference evidence="1" key="1">
    <citation type="journal article" date="2014" name="Front. Microbiol.">
        <title>High frequency of phylogenetically diverse reductive dehalogenase-homologous genes in deep subseafloor sedimentary metagenomes.</title>
        <authorList>
            <person name="Kawai M."/>
            <person name="Futagami T."/>
            <person name="Toyoda A."/>
            <person name="Takaki Y."/>
            <person name="Nishi S."/>
            <person name="Hori S."/>
            <person name="Arai W."/>
            <person name="Tsubouchi T."/>
            <person name="Morono Y."/>
            <person name="Uchiyama I."/>
            <person name="Ito T."/>
            <person name="Fujiyama A."/>
            <person name="Inagaki F."/>
            <person name="Takami H."/>
        </authorList>
    </citation>
    <scope>NUCLEOTIDE SEQUENCE</scope>
    <source>
        <strain evidence="1">Expedition CK06-06</strain>
    </source>
</reference>
<accession>X1MKW2</accession>